<dbReference type="InterPro" id="IPR016461">
    <property type="entry name" value="COMT-like"/>
</dbReference>
<protein>
    <submittedName>
        <fullName evidence="5">Demethylspheroidene O-methyltransferase</fullName>
        <ecNumber evidence="5">2.1.1.210</ecNumber>
    </submittedName>
</protein>
<evidence type="ECO:0000256" key="2">
    <source>
        <dbReference type="ARBA" id="ARBA00022679"/>
    </source>
</evidence>
<keyword evidence="2 5" id="KW-0808">Transferase</keyword>
<reference evidence="5 6" key="1">
    <citation type="submission" date="2019-02" db="EMBL/GenBank/DDBJ databases">
        <title>Deep-cultivation of Planctomycetes and their phenomic and genomic characterization uncovers novel biology.</title>
        <authorList>
            <person name="Wiegand S."/>
            <person name="Jogler M."/>
            <person name="Boedeker C."/>
            <person name="Pinto D."/>
            <person name="Vollmers J."/>
            <person name="Rivas-Marin E."/>
            <person name="Kohn T."/>
            <person name="Peeters S.H."/>
            <person name="Heuer A."/>
            <person name="Rast P."/>
            <person name="Oberbeckmann S."/>
            <person name="Bunk B."/>
            <person name="Jeske O."/>
            <person name="Meyerdierks A."/>
            <person name="Storesund J.E."/>
            <person name="Kallscheuer N."/>
            <person name="Luecker S."/>
            <person name="Lage O.M."/>
            <person name="Pohl T."/>
            <person name="Merkel B.J."/>
            <person name="Hornburger P."/>
            <person name="Mueller R.-W."/>
            <person name="Bruemmer F."/>
            <person name="Labrenz M."/>
            <person name="Spormann A.M."/>
            <person name="Op Den Camp H."/>
            <person name="Overmann J."/>
            <person name="Amann R."/>
            <person name="Jetten M.S.M."/>
            <person name="Mascher T."/>
            <person name="Medema M.H."/>
            <person name="Devos D.P."/>
            <person name="Kaster A.-K."/>
            <person name="Ovreas L."/>
            <person name="Rohde M."/>
            <person name="Galperin M.Y."/>
            <person name="Jogler C."/>
        </authorList>
    </citation>
    <scope>NUCLEOTIDE SEQUENCE [LARGE SCALE GENOMIC DNA]</scope>
    <source>
        <strain evidence="5 6">Pla52n</strain>
    </source>
</reference>
<accession>A0A5C5ZMI1</accession>
<dbReference type="Proteomes" id="UP000320176">
    <property type="component" value="Unassembled WGS sequence"/>
</dbReference>
<evidence type="ECO:0000259" key="4">
    <source>
        <dbReference type="Pfam" id="PF00891"/>
    </source>
</evidence>
<dbReference type="InterPro" id="IPR001077">
    <property type="entry name" value="COMT_C"/>
</dbReference>
<dbReference type="GO" id="GO:0032259">
    <property type="term" value="P:methylation"/>
    <property type="evidence" value="ECO:0007669"/>
    <property type="project" value="UniProtKB-KW"/>
</dbReference>
<evidence type="ECO:0000256" key="1">
    <source>
        <dbReference type="ARBA" id="ARBA00022603"/>
    </source>
</evidence>
<dbReference type="GO" id="GO:0008171">
    <property type="term" value="F:O-methyltransferase activity"/>
    <property type="evidence" value="ECO:0007669"/>
    <property type="project" value="InterPro"/>
</dbReference>
<dbReference type="Gene3D" id="1.10.10.10">
    <property type="entry name" value="Winged helix-like DNA-binding domain superfamily/Winged helix DNA-binding domain"/>
    <property type="match status" value="1"/>
</dbReference>
<dbReference type="Gene3D" id="3.40.50.150">
    <property type="entry name" value="Vaccinia Virus protein VP39"/>
    <property type="match status" value="1"/>
</dbReference>
<keyword evidence="1 5" id="KW-0489">Methyltransferase</keyword>
<dbReference type="RefSeq" id="WP_146523761.1">
    <property type="nucleotide sequence ID" value="NZ_CP151726.1"/>
</dbReference>
<dbReference type="PROSITE" id="PS51683">
    <property type="entry name" value="SAM_OMT_II"/>
    <property type="match status" value="1"/>
</dbReference>
<evidence type="ECO:0000313" key="5">
    <source>
        <dbReference type="EMBL" id="TWT88071.1"/>
    </source>
</evidence>
<dbReference type="InterPro" id="IPR036390">
    <property type="entry name" value="WH_DNA-bd_sf"/>
</dbReference>
<dbReference type="CDD" id="cd02440">
    <property type="entry name" value="AdoMet_MTases"/>
    <property type="match status" value="1"/>
</dbReference>
<dbReference type="Pfam" id="PF00891">
    <property type="entry name" value="Methyltransf_2"/>
    <property type="match status" value="1"/>
</dbReference>
<dbReference type="SUPFAM" id="SSF53335">
    <property type="entry name" value="S-adenosyl-L-methionine-dependent methyltransferases"/>
    <property type="match status" value="1"/>
</dbReference>
<dbReference type="SUPFAM" id="SSF46785">
    <property type="entry name" value="Winged helix' DNA-binding domain"/>
    <property type="match status" value="1"/>
</dbReference>
<dbReference type="PANTHER" id="PTHR43712:SF2">
    <property type="entry name" value="O-METHYLTRANSFERASE CICE"/>
    <property type="match status" value="1"/>
</dbReference>
<dbReference type="EMBL" id="SJPN01000028">
    <property type="protein sequence ID" value="TWT88071.1"/>
    <property type="molecule type" value="Genomic_DNA"/>
</dbReference>
<dbReference type="GO" id="GO:0043803">
    <property type="term" value="F:hydroxyneurosporene-O-methyltransferase activity"/>
    <property type="evidence" value="ECO:0007669"/>
    <property type="project" value="UniProtKB-EC"/>
</dbReference>
<dbReference type="EC" id="2.1.1.210" evidence="5"/>
<dbReference type="AlphaFoldDB" id="A0A5C5ZMI1"/>
<sequence>MPEMLPQHDTTRFLDDLRTAQISNLLVAAVIEFDVGRVLAAGPLLYDDLRERLGLADRSAIVLLTALRSIDLIDVHADHRIGLTAYGQEKMDPDSPFHLRGYLGLGRFSGDVQNMIQCLRDDAPAGNVSFVFHEDGPPSSLDDTETADTLTRAMADRARNVAPMLAAQLDLGQCKHLVDVGGAHGLYSLALLKKYPGLRATIIDRGPPLRVAQEYAEAAGCMDRVTFRLDDAHHAKLDDPADAVLLANLLHDYNEADARAMVQHYAGELARGGCLMVLDSLLESVPEGAPPVSAGPRPVAAYSALLFSICEGRCYRRDEIDRWLTDAGLSIDEATISLPAHGALVTGRKDWKS</sequence>
<organism evidence="5 6">
    <name type="scientific">Stieleria varia</name>
    <dbReference type="NCBI Taxonomy" id="2528005"/>
    <lineage>
        <taxon>Bacteria</taxon>
        <taxon>Pseudomonadati</taxon>
        <taxon>Planctomycetota</taxon>
        <taxon>Planctomycetia</taxon>
        <taxon>Pirellulales</taxon>
        <taxon>Pirellulaceae</taxon>
        <taxon>Stieleria</taxon>
    </lineage>
</organism>
<proteinExistence type="predicted"/>
<evidence type="ECO:0000313" key="6">
    <source>
        <dbReference type="Proteomes" id="UP000320176"/>
    </source>
</evidence>
<dbReference type="OrthoDB" id="9766840at2"/>
<comment type="caution">
    <text evidence="5">The sequence shown here is derived from an EMBL/GenBank/DDBJ whole genome shotgun (WGS) entry which is preliminary data.</text>
</comment>
<keyword evidence="6" id="KW-1185">Reference proteome</keyword>
<keyword evidence="3" id="KW-0949">S-adenosyl-L-methionine</keyword>
<dbReference type="InterPro" id="IPR036388">
    <property type="entry name" value="WH-like_DNA-bd_sf"/>
</dbReference>
<evidence type="ECO:0000256" key="3">
    <source>
        <dbReference type="ARBA" id="ARBA00022691"/>
    </source>
</evidence>
<dbReference type="InterPro" id="IPR029063">
    <property type="entry name" value="SAM-dependent_MTases_sf"/>
</dbReference>
<name>A0A5C5ZMI1_9BACT</name>
<dbReference type="PANTHER" id="PTHR43712">
    <property type="entry name" value="PUTATIVE (AFU_ORTHOLOGUE AFUA_4G14580)-RELATED"/>
    <property type="match status" value="1"/>
</dbReference>
<feature type="domain" description="O-methyltransferase C-terminal" evidence="4">
    <location>
        <begin position="142"/>
        <end position="328"/>
    </location>
</feature>
<gene>
    <name evidence="5" type="primary">crtF</name>
    <name evidence="5" type="ORF">Pla52n_69220</name>
</gene>